<keyword evidence="9" id="KW-1185">Reference proteome</keyword>
<evidence type="ECO:0000256" key="4">
    <source>
        <dbReference type="ARBA" id="ARBA00022989"/>
    </source>
</evidence>
<name>A0ABS9BJE2_9BACT</name>
<feature type="domain" description="Phospholipid/glycerol acyltransferase" evidence="7">
    <location>
        <begin position="896"/>
        <end position="1005"/>
    </location>
</feature>
<evidence type="ECO:0000313" key="8">
    <source>
        <dbReference type="EMBL" id="MCF1715682.1"/>
    </source>
</evidence>
<keyword evidence="5 6" id="KW-0472">Membrane</keyword>
<comment type="caution">
    <text evidence="8">The sequence shown here is derived from an EMBL/GenBank/DDBJ whole genome shotgun (WGS) entry which is preliminary data.</text>
</comment>
<evidence type="ECO:0000313" key="9">
    <source>
        <dbReference type="Proteomes" id="UP001200145"/>
    </source>
</evidence>
<keyword evidence="8" id="KW-0808">Transferase</keyword>
<gene>
    <name evidence="8" type="ORF">L0U88_13675</name>
</gene>
<feature type="transmembrane region" description="Helical" evidence="6">
    <location>
        <begin position="780"/>
        <end position="807"/>
    </location>
</feature>
<dbReference type="CDD" id="cd07989">
    <property type="entry name" value="LPLAT_AGPAT-like"/>
    <property type="match status" value="1"/>
</dbReference>
<evidence type="ECO:0000256" key="6">
    <source>
        <dbReference type="SAM" id="Phobius"/>
    </source>
</evidence>
<keyword evidence="8" id="KW-0012">Acyltransferase</keyword>
<reference evidence="8 9" key="1">
    <citation type="submission" date="2022-01" db="EMBL/GenBank/DDBJ databases">
        <title>Flavihumibacter sp. nov., isolated from sediment of a river.</title>
        <authorList>
            <person name="Liu H."/>
        </authorList>
    </citation>
    <scope>NUCLEOTIDE SEQUENCE [LARGE SCALE GENOMIC DNA]</scope>
    <source>
        <strain evidence="8 9">RY-1</strain>
    </source>
</reference>
<comment type="subcellular location">
    <subcellularLocation>
        <location evidence="1">Cell membrane</location>
        <topology evidence="1">Multi-pass membrane protein</topology>
    </subcellularLocation>
</comment>
<dbReference type="SUPFAM" id="SSF53335">
    <property type="entry name" value="S-adenosyl-L-methionine-dependent methyltransferases"/>
    <property type="match status" value="1"/>
</dbReference>
<feature type="transmembrane region" description="Helical" evidence="6">
    <location>
        <begin position="755"/>
        <end position="774"/>
    </location>
</feature>
<dbReference type="InterPro" id="IPR050545">
    <property type="entry name" value="Mycobact_MmpL"/>
</dbReference>
<dbReference type="SMART" id="SM00563">
    <property type="entry name" value="PlsC"/>
    <property type="match status" value="1"/>
</dbReference>
<dbReference type="Pfam" id="PF13649">
    <property type="entry name" value="Methyltransf_25"/>
    <property type="match status" value="1"/>
</dbReference>
<dbReference type="EMBL" id="JAKEVY010000003">
    <property type="protein sequence ID" value="MCF1715682.1"/>
    <property type="molecule type" value="Genomic_DNA"/>
</dbReference>
<dbReference type="GO" id="GO:0016746">
    <property type="term" value="F:acyltransferase activity"/>
    <property type="evidence" value="ECO:0007669"/>
    <property type="project" value="UniProtKB-KW"/>
</dbReference>
<feature type="transmembrane region" description="Helical" evidence="6">
    <location>
        <begin position="663"/>
        <end position="680"/>
    </location>
</feature>
<feature type="transmembrane region" description="Helical" evidence="6">
    <location>
        <begin position="828"/>
        <end position="848"/>
    </location>
</feature>
<dbReference type="SUPFAM" id="SSF82866">
    <property type="entry name" value="Multidrug efflux transporter AcrB transmembrane domain"/>
    <property type="match status" value="2"/>
</dbReference>
<dbReference type="InterPro" id="IPR004869">
    <property type="entry name" value="MMPL_dom"/>
</dbReference>
<dbReference type="Pfam" id="PF03176">
    <property type="entry name" value="MMPL"/>
    <property type="match status" value="2"/>
</dbReference>
<dbReference type="CDD" id="cd02440">
    <property type="entry name" value="AdoMet_MTases"/>
    <property type="match status" value="1"/>
</dbReference>
<keyword evidence="3 6" id="KW-0812">Transmembrane</keyword>
<dbReference type="Pfam" id="PF01553">
    <property type="entry name" value="Acyltransferase"/>
    <property type="match status" value="1"/>
</dbReference>
<organism evidence="8 9">
    <name type="scientific">Flavihumibacter fluminis</name>
    <dbReference type="NCBI Taxonomy" id="2909236"/>
    <lineage>
        <taxon>Bacteria</taxon>
        <taxon>Pseudomonadati</taxon>
        <taxon>Bacteroidota</taxon>
        <taxon>Chitinophagia</taxon>
        <taxon>Chitinophagales</taxon>
        <taxon>Chitinophagaceae</taxon>
        <taxon>Flavihumibacter</taxon>
    </lineage>
</organism>
<feature type="transmembrane region" description="Helical" evidence="6">
    <location>
        <begin position="440"/>
        <end position="460"/>
    </location>
</feature>
<feature type="transmembrane region" description="Helical" evidence="6">
    <location>
        <begin position="296"/>
        <end position="316"/>
    </location>
</feature>
<dbReference type="RefSeq" id="WP_234866631.1">
    <property type="nucleotide sequence ID" value="NZ_JAKEVY010000003.1"/>
</dbReference>
<dbReference type="InterPro" id="IPR029063">
    <property type="entry name" value="SAM-dependent_MTases_sf"/>
</dbReference>
<feature type="transmembrane region" description="Helical" evidence="6">
    <location>
        <begin position="322"/>
        <end position="343"/>
    </location>
</feature>
<accession>A0ABS9BJE2</accession>
<keyword evidence="4 6" id="KW-1133">Transmembrane helix</keyword>
<feature type="transmembrane region" description="Helical" evidence="6">
    <location>
        <begin position="271"/>
        <end position="289"/>
    </location>
</feature>
<evidence type="ECO:0000259" key="7">
    <source>
        <dbReference type="SMART" id="SM00563"/>
    </source>
</evidence>
<evidence type="ECO:0000256" key="2">
    <source>
        <dbReference type="ARBA" id="ARBA00022475"/>
    </source>
</evidence>
<dbReference type="InterPro" id="IPR041698">
    <property type="entry name" value="Methyltransf_25"/>
</dbReference>
<dbReference type="Gene3D" id="3.40.50.150">
    <property type="entry name" value="Vaccinia Virus protein VP39"/>
    <property type="match status" value="1"/>
</dbReference>
<protein>
    <submittedName>
        <fullName evidence="8">1-acyl-sn-glycerol-3-phosphate acyltransferase</fullName>
    </submittedName>
</protein>
<evidence type="ECO:0000256" key="5">
    <source>
        <dbReference type="ARBA" id="ARBA00023136"/>
    </source>
</evidence>
<dbReference type="PANTHER" id="PTHR33406:SF13">
    <property type="entry name" value="MEMBRANE PROTEIN YDFJ"/>
    <property type="match status" value="1"/>
</dbReference>
<sequence>MQNPFVQMDRFFRKHRLVFWIVFLAFVGVTALLASRIKLEEDITSIIPRDEKTNALNEIFQQSKLLDRMILTVGTRQAEAPDPDSLVAVAEELADSIASQLPEYVKELHREVKEETTLQLFDAVHQHLPIFLEERDYESLDSLTQRDKIKETLERNYATLRSPAGLAFKQFIARDPAGIALPALRKLQLLQYDQQFELYDNHILTRDGKQLILFLTPEYPKNNTAQNAVFLEKLDQLLETFQQQYPTYSITYFGGTAVAVGNAVQLRKDTLLTQGIMLAVLVIFLALYFRRFFAPVLILVPAILGSLLALSVIALTKGSISVIALATGSIILGIAVNYSLHVFNHYRHQPDMERVLRDLAHPMTIGSITTIGGFLCLQWVQSEMLRDLGLFAAISLLGASLSSLIFLPQLISRKQQPTAHASAGWIDRLASYRIESNKKLVVTILLLTLFFVFFIRKVGFEPDMNKMNFMSEKLRKAEQEVNRQNAFALQSVYIVSNGKDLQQALERNESVVKRLNEMGGTGVVKKYSGLSAILISDSLQRERLQRWNNFWTPERKQAVLQLTKQEAAAIGFSDQLIQSVESMLSTSYEPLTDSAAISLSPELLESYILPTDSQTRVLTLVKTAPEDKSFIYTEFDSREGITVLDMQYVTGRLVDMVRADFNSISWMVAAIVFIVLLISFGRIELTLIAFIPMLITWVWILGIMGLFGIKFNIVNIIISALIFGLGDDYSLFTLDGLLQEYKNGKKNLSSFRSSIFLSAITTVTGLGVLIFAEHPSLKSIALIAILGIVCVVLISQVMIPFLFHLLITNRVKKGMQPFTFWSLAKSAFAFLYFVIGSLVLTLVGLLLVKFNPFAGEKAKYLFHRILCKYTWSLMYIMRNVTKRIHNPGGEDFSKPAVIISNHQSFLDILSIVMLHPKIILLTNDWVWNSPVFGFVVKMADYFPVNKGVESNIDGIRERVKNGYSVAVFPEGTRSYDGTMKRFHKGAFYLAEELGIDILPVVLHGTGYTMSKGDFILKDGTITIDILPRINAQDQVTYGEGYAEKAKKLSRQFKEWYGERSQQYESVDWYREQLVYNYIYKGPVLEWYMRIKTGLEKNYSLFDQLVPASGHILDIGCGYGFMSMMLHFRSKGRIITALDYDEEKASTAQHCYGRGAALQFHAGNALDFPMMQYDAVLICDVLHYLSPADQKALIRKALDHLNPGGKLIIREGNAEIRDRHRGTELSEFFSTRVFGFNKTSANGLSFLSGATIHELAIEKGYTCEEIEASLRTSNTVFVLQKPAVAYVA</sequence>
<dbReference type="InterPro" id="IPR002123">
    <property type="entry name" value="Plipid/glycerol_acylTrfase"/>
</dbReference>
<feature type="transmembrane region" description="Helical" evidence="6">
    <location>
        <begin position="388"/>
        <end position="407"/>
    </location>
</feature>
<feature type="transmembrane region" description="Helical" evidence="6">
    <location>
        <begin position="364"/>
        <end position="382"/>
    </location>
</feature>
<keyword evidence="2" id="KW-1003">Cell membrane</keyword>
<evidence type="ECO:0000256" key="3">
    <source>
        <dbReference type="ARBA" id="ARBA00022692"/>
    </source>
</evidence>
<dbReference type="Gene3D" id="1.20.1640.10">
    <property type="entry name" value="Multidrug efflux transporter AcrB transmembrane domain"/>
    <property type="match status" value="2"/>
</dbReference>
<proteinExistence type="predicted"/>
<evidence type="ECO:0000256" key="1">
    <source>
        <dbReference type="ARBA" id="ARBA00004651"/>
    </source>
</evidence>
<dbReference type="PANTHER" id="PTHR33406">
    <property type="entry name" value="MEMBRANE PROTEIN MJ1562-RELATED"/>
    <property type="match status" value="1"/>
</dbReference>
<dbReference type="SUPFAM" id="SSF69593">
    <property type="entry name" value="Glycerol-3-phosphate (1)-acyltransferase"/>
    <property type="match status" value="1"/>
</dbReference>
<dbReference type="Proteomes" id="UP001200145">
    <property type="component" value="Unassembled WGS sequence"/>
</dbReference>
<feature type="transmembrane region" description="Helical" evidence="6">
    <location>
        <begin position="687"/>
        <end position="707"/>
    </location>
</feature>